<evidence type="ECO:0008006" key="4">
    <source>
        <dbReference type="Google" id="ProtNLM"/>
    </source>
</evidence>
<dbReference type="AlphaFoldDB" id="A0A3A8IE35"/>
<sequence length="141" mass="15442">MTRASLLVLSLVALSGCSLFQRSTRPPHAPPEEAQKFVFPPLLFQEGRTTLLSGDLATAVQLAMDDFLPLDRKPPKDATPVELCLFRRDIYQVSVEQLPDGIILVGIYAHTEICDPNDTATDAGGLYAVDVHRGLIVAQQR</sequence>
<protein>
    <recommendedName>
        <fullName evidence="4">Lipoprotein</fullName>
    </recommendedName>
</protein>
<gene>
    <name evidence="2" type="ORF">HMI49_04970</name>
</gene>
<evidence type="ECO:0000313" key="2">
    <source>
        <dbReference type="EMBL" id="NOK32548.1"/>
    </source>
</evidence>
<dbReference type="Proteomes" id="UP000563426">
    <property type="component" value="Unassembled WGS sequence"/>
</dbReference>
<keyword evidence="1" id="KW-0732">Signal</keyword>
<reference evidence="2 3" key="1">
    <citation type="submission" date="2020-05" db="EMBL/GenBank/DDBJ databases">
        <authorList>
            <person name="Whitworth D."/>
        </authorList>
    </citation>
    <scope>NUCLEOTIDE SEQUENCE [LARGE SCALE GENOMIC DNA]</scope>
    <source>
        <strain evidence="2 3">AB043B</strain>
    </source>
</reference>
<dbReference type="EMBL" id="JABFJV010000015">
    <property type="protein sequence ID" value="NOK32548.1"/>
    <property type="molecule type" value="Genomic_DNA"/>
</dbReference>
<evidence type="ECO:0000313" key="3">
    <source>
        <dbReference type="Proteomes" id="UP000563426"/>
    </source>
</evidence>
<proteinExistence type="predicted"/>
<dbReference type="PROSITE" id="PS51257">
    <property type="entry name" value="PROKAR_LIPOPROTEIN"/>
    <property type="match status" value="1"/>
</dbReference>
<comment type="caution">
    <text evidence="2">The sequence shown here is derived from an EMBL/GenBank/DDBJ whole genome shotgun (WGS) entry which is preliminary data.</text>
</comment>
<feature type="chain" id="PRO_5044076101" description="Lipoprotein" evidence="1">
    <location>
        <begin position="21"/>
        <end position="141"/>
    </location>
</feature>
<organism evidence="2 3">
    <name type="scientific">Corallococcus exercitus</name>
    <dbReference type="NCBI Taxonomy" id="2316736"/>
    <lineage>
        <taxon>Bacteria</taxon>
        <taxon>Pseudomonadati</taxon>
        <taxon>Myxococcota</taxon>
        <taxon>Myxococcia</taxon>
        <taxon>Myxococcales</taxon>
        <taxon>Cystobacterineae</taxon>
        <taxon>Myxococcaceae</taxon>
        <taxon>Corallococcus</taxon>
    </lineage>
</organism>
<keyword evidence="3" id="KW-1185">Reference proteome</keyword>
<dbReference type="OrthoDB" id="5382484at2"/>
<evidence type="ECO:0000256" key="1">
    <source>
        <dbReference type="SAM" id="SignalP"/>
    </source>
</evidence>
<dbReference type="RefSeq" id="WP_120524066.1">
    <property type="nucleotide sequence ID" value="NZ_JABFJV010000015.1"/>
</dbReference>
<feature type="signal peptide" evidence="1">
    <location>
        <begin position="1"/>
        <end position="20"/>
    </location>
</feature>
<accession>A0A3A8IE35</accession>
<name>A0A3A8IE35_9BACT</name>